<evidence type="ECO:0000313" key="2">
    <source>
        <dbReference type="Proteomes" id="UP000030185"/>
    </source>
</evidence>
<accession>A0A098LJJ1</accession>
<keyword evidence="2" id="KW-1185">Reference proteome</keyword>
<sequence>MSEESPFRKDKKQDLENQLIYRKSLLKGQTKKIAQDNIKLKENLRQVVRNFLKKEAE</sequence>
<dbReference type="Proteomes" id="UP000030185">
    <property type="component" value="Unassembled WGS sequence"/>
</dbReference>
<dbReference type="OrthoDB" id="9864013at2"/>
<dbReference type="EMBL" id="BBLT01000009">
    <property type="protein sequence ID" value="GAL86654.1"/>
    <property type="molecule type" value="Genomic_DNA"/>
</dbReference>
<comment type="caution">
    <text evidence="1">The sequence shown here is derived from an EMBL/GenBank/DDBJ whole genome shotgun (WGS) entry which is preliminary data.</text>
</comment>
<dbReference type="RefSeq" id="WP_156140731.1">
    <property type="nucleotide sequence ID" value="NZ_BBLT01000009.1"/>
</dbReference>
<name>A0A098LJJ1_9BACT</name>
<proteinExistence type="predicted"/>
<evidence type="ECO:0000313" key="1">
    <source>
        <dbReference type="EMBL" id="GAL86654.1"/>
    </source>
</evidence>
<reference evidence="1 2" key="1">
    <citation type="submission" date="2014-09" db="EMBL/GenBank/DDBJ databases">
        <title>Sporocytophaga myxococcoides PG-01 genome sequencing.</title>
        <authorList>
            <person name="Liu L."/>
            <person name="Gao P.J."/>
            <person name="Chen G.J."/>
            <person name="Wang L.S."/>
        </authorList>
    </citation>
    <scope>NUCLEOTIDE SEQUENCE [LARGE SCALE GENOMIC DNA]</scope>
    <source>
        <strain evidence="1 2">PG-01</strain>
    </source>
</reference>
<gene>
    <name evidence="1" type="ORF">MYP_3884</name>
</gene>
<protein>
    <submittedName>
        <fullName evidence="1">Uncharacterized protein</fullName>
    </submittedName>
</protein>
<organism evidence="1 2">
    <name type="scientific">Sporocytophaga myxococcoides</name>
    <dbReference type="NCBI Taxonomy" id="153721"/>
    <lineage>
        <taxon>Bacteria</taxon>
        <taxon>Pseudomonadati</taxon>
        <taxon>Bacteroidota</taxon>
        <taxon>Cytophagia</taxon>
        <taxon>Cytophagales</taxon>
        <taxon>Cytophagaceae</taxon>
        <taxon>Sporocytophaga</taxon>
    </lineage>
</organism>
<dbReference type="AlphaFoldDB" id="A0A098LJJ1"/>